<dbReference type="InterPro" id="IPR022581">
    <property type="entry name" value="Spt5_N"/>
</dbReference>
<dbReference type="EMBL" id="BEGY01000147">
    <property type="protein sequence ID" value="GAX85054.1"/>
    <property type="molecule type" value="Genomic_DNA"/>
</dbReference>
<evidence type="ECO:0000256" key="7">
    <source>
        <dbReference type="ARBA" id="ARBA00023015"/>
    </source>
</evidence>
<reference evidence="15 16" key="1">
    <citation type="submission" date="2017-08" db="EMBL/GenBank/DDBJ databases">
        <title>Acidophilic green algal genome provides insights into adaptation to an acidic environment.</title>
        <authorList>
            <person name="Hirooka S."/>
            <person name="Hirose Y."/>
            <person name="Kanesaki Y."/>
            <person name="Higuchi S."/>
            <person name="Fujiwara T."/>
            <person name="Onuma R."/>
            <person name="Era A."/>
            <person name="Ohbayashi R."/>
            <person name="Uzuka A."/>
            <person name="Nozaki H."/>
            <person name="Yoshikawa H."/>
            <person name="Miyagishima S.Y."/>
        </authorList>
    </citation>
    <scope>NUCLEOTIDE SEQUENCE [LARGE SCALE GENOMIC DNA]</scope>
    <source>
        <strain evidence="15 16">NIES-2499</strain>
    </source>
</reference>
<comment type="caution">
    <text evidence="15">The sequence shown here is derived from an EMBL/GenBank/DDBJ whole genome shotgun (WGS) entry which is preliminary data.</text>
</comment>
<dbReference type="InterPro" id="IPR036735">
    <property type="entry name" value="NGN_dom_sf"/>
</dbReference>
<evidence type="ECO:0000256" key="8">
    <source>
        <dbReference type="ARBA" id="ARBA00023159"/>
    </source>
</evidence>
<feature type="region of interest" description="Disordered" evidence="12">
    <location>
        <begin position="1"/>
        <end position="103"/>
    </location>
</feature>
<feature type="compositionally biased region" description="Low complexity" evidence="12">
    <location>
        <begin position="876"/>
        <end position="890"/>
    </location>
</feature>
<dbReference type="InterPro" id="IPR039659">
    <property type="entry name" value="SPT5"/>
</dbReference>
<organism evidence="15 16">
    <name type="scientific">Chlamydomonas eustigma</name>
    <dbReference type="NCBI Taxonomy" id="1157962"/>
    <lineage>
        <taxon>Eukaryota</taxon>
        <taxon>Viridiplantae</taxon>
        <taxon>Chlorophyta</taxon>
        <taxon>core chlorophytes</taxon>
        <taxon>Chlorophyceae</taxon>
        <taxon>CS clade</taxon>
        <taxon>Chlamydomonadales</taxon>
        <taxon>Chlamydomonadaceae</taxon>
        <taxon>Chlamydomonas</taxon>
    </lineage>
</organism>
<dbReference type="Pfam" id="PF23290">
    <property type="entry name" value="KOW5_SPT5"/>
    <property type="match status" value="1"/>
</dbReference>
<evidence type="ECO:0000256" key="3">
    <source>
        <dbReference type="ARBA" id="ARBA00020181"/>
    </source>
</evidence>
<dbReference type="Pfam" id="PF23042">
    <property type="entry name" value="KOW1_SPT5"/>
    <property type="match status" value="1"/>
</dbReference>
<feature type="domain" description="KOW" evidence="14">
    <location>
        <begin position="441"/>
        <end position="468"/>
    </location>
</feature>
<evidence type="ECO:0000313" key="15">
    <source>
        <dbReference type="EMBL" id="GAX85054.1"/>
    </source>
</evidence>
<dbReference type="InterPro" id="IPR006645">
    <property type="entry name" value="NGN-like_dom"/>
</dbReference>
<dbReference type="Pfam" id="PF03439">
    <property type="entry name" value="Spt5-NGN"/>
    <property type="match status" value="1"/>
</dbReference>
<feature type="domain" description="KOW" evidence="14">
    <location>
        <begin position="274"/>
        <end position="301"/>
    </location>
</feature>
<keyword evidence="9 11" id="KW-0804">Transcription</keyword>
<dbReference type="Pfam" id="PF23287">
    <property type="entry name" value="KOW7_SPT5"/>
    <property type="match status" value="1"/>
</dbReference>
<dbReference type="PANTHER" id="PTHR11125">
    <property type="entry name" value="SUPPRESSOR OF TY 5"/>
    <property type="match status" value="1"/>
</dbReference>
<dbReference type="AlphaFoldDB" id="A0A250XPP0"/>
<gene>
    <name evidence="15" type="ORF">CEUSTIGMA_g12474.t1</name>
</gene>
<dbReference type="InterPro" id="IPR041977">
    <property type="entry name" value="KOW_Spt5_4"/>
</dbReference>
<dbReference type="GO" id="GO:0003729">
    <property type="term" value="F:mRNA binding"/>
    <property type="evidence" value="ECO:0007669"/>
    <property type="project" value="TreeGrafter"/>
</dbReference>
<dbReference type="Pfam" id="PF23037">
    <property type="entry name" value="KOWx_SPT5"/>
    <property type="match status" value="1"/>
</dbReference>
<dbReference type="Pfam" id="PF23291">
    <property type="entry name" value="KOW4_SPT5"/>
    <property type="match status" value="1"/>
</dbReference>
<feature type="domain" description="KOW" evidence="14">
    <location>
        <begin position="622"/>
        <end position="651"/>
    </location>
</feature>
<evidence type="ECO:0000256" key="11">
    <source>
        <dbReference type="PIRNR" id="PIRNR036945"/>
    </source>
</evidence>
<feature type="region of interest" description="Disordered" evidence="12">
    <location>
        <begin position="325"/>
        <end position="344"/>
    </location>
</feature>
<feature type="region of interest" description="Disordered" evidence="12">
    <location>
        <begin position="809"/>
        <end position="890"/>
    </location>
</feature>
<dbReference type="GO" id="GO:0032784">
    <property type="term" value="P:regulation of DNA-templated transcription elongation"/>
    <property type="evidence" value="ECO:0007669"/>
    <property type="project" value="InterPro"/>
</dbReference>
<evidence type="ECO:0000256" key="4">
    <source>
        <dbReference type="ARBA" id="ARBA00022491"/>
    </source>
</evidence>
<dbReference type="InterPro" id="IPR041975">
    <property type="entry name" value="KOW_Spt5_2"/>
</dbReference>
<dbReference type="Gene3D" id="3.30.70.940">
    <property type="entry name" value="NusG, N-terminal domain"/>
    <property type="match status" value="1"/>
</dbReference>
<evidence type="ECO:0000256" key="2">
    <source>
        <dbReference type="ARBA" id="ARBA00006956"/>
    </source>
</evidence>
<sequence length="1193" mass="128183">MGKDEVDEVEEDLEDEEDDSDFNGEDSEYEDVEEADEDKKEKKVQAKRGGRDKKRRVAADDDEEEEDVGSRRKKRSVFIDDIADVDDDDEEEEIDEDAEDLIDDRDVDLPDAAAAPSQANYRLLAGRDRDREEMKEDEIARYYEDRFKHYDEGGSQYDDQGVEAGTVSQQGLLPTINDPKLWMVKCRPGHEREACTQLLQKYYTLHAEGLPLMIKSAFTLDHLKGYLYVEAEKEAHVKDAIKGLRSMFYGKGVKLVPLAEMVDAITVNRKAKMTIARDNWVRVKGGLYKDDLAKVVEVDSSAQRVTIRLLPRLDLMAMANRDESERKKFPFGKQPSVRPPSKPFNVEEARQLALSVSRAPGPEGQSYLMLGSHRFINGYVERTVAIKFLMVLDGMPPLEEMSRFNAAGLDPEGQGNAGGGAGDLSSLMATLPADASQPKAKFNKGDKVVFLRGELQNLEAVVTDVREDGKIMVMPNIEGFTDSVDCDSDELRKLFLVGDRVRVMNGQHSGESGMLIHILSNDRCVVISDLSREEINVFLRDLTQHEESDTGVEILGPYQLHDLVQLDQTTAGVIIKIEKASAMVLSSESTLEKPDIRVCTLPDITRKVLGRNIITMDRNGNKVQINDLVTVVEGPSTVKGKSGTVEYVWRGALFIKGKQLSDASRGFLCVRAKACTVRGGTNTAADLARLAASGTPRSTPQSPAHAGGGARIGYAPQSPLARGLGGEVKPPPPRMVSSQPGSRDGGKGGHGRSPAGVLVNKVIRVVGGAYNGYRGRVKQESDTHVQVEFDAINKVSTVDKKMVRVEGAPAAANGPGGGFGRSNPGMPQPRSGFGGSASQQSGFGRHNSQDYGSSQLGSYGTRTPMHPSMTPMHHFGSGSSTPSHPSMTPMHAPYTPMHQANTPMDDNYMMLGGGGGRPGEGRSQDIGAGSYMPAPTPGQAYTPAAFTPAYTPSAYGGDAAPTPGILDQSGNTGAAYPGDIGHQANTPYIPGSTPRGGLLASDSGSGGLVGNTPGYRYTPAGMTPGTTAPTPGIVGASTPAFTPGGGMPQTPGADLMGGGQIGDAGIFEYNNWRDVLVSVLPTKELAVVCGPGGNRMSLMVHYVEQGDEDKWVARPGALESVEGAALQMVLPAKKDRVRVVLVGDGASSDSLGKDGLLISIDGADGIVKFEHTSELAIIDRKCLGKIVKVEERH</sequence>
<dbReference type="InterPro" id="IPR005824">
    <property type="entry name" value="KOW"/>
</dbReference>
<dbReference type="SMART" id="SM00739">
    <property type="entry name" value="KOW"/>
    <property type="match status" value="5"/>
</dbReference>
<keyword evidence="4" id="KW-0678">Repressor</keyword>
<feature type="compositionally biased region" description="Polar residues" evidence="12">
    <location>
        <begin position="849"/>
        <end position="861"/>
    </location>
</feature>
<dbReference type="SMART" id="SM00738">
    <property type="entry name" value="NGN"/>
    <property type="match status" value="1"/>
</dbReference>
<evidence type="ECO:0000256" key="10">
    <source>
        <dbReference type="ARBA" id="ARBA00023242"/>
    </source>
</evidence>
<dbReference type="InterPro" id="IPR039385">
    <property type="entry name" value="NGN_Euk"/>
</dbReference>
<evidence type="ECO:0000256" key="6">
    <source>
        <dbReference type="ARBA" id="ARBA00022737"/>
    </source>
</evidence>
<keyword evidence="7" id="KW-0805">Transcription regulation</keyword>
<comment type="subcellular location">
    <subcellularLocation>
        <location evidence="1 11">Nucleus</location>
    </subcellularLocation>
</comment>
<dbReference type="PANTHER" id="PTHR11125:SF7">
    <property type="entry name" value="TRANSCRIPTION ELONGATION FACTOR SPT5"/>
    <property type="match status" value="1"/>
</dbReference>
<evidence type="ECO:0000256" key="12">
    <source>
        <dbReference type="SAM" id="MobiDB-lite"/>
    </source>
</evidence>
<dbReference type="InterPro" id="IPR014722">
    <property type="entry name" value="Rib_uL2_dom2"/>
</dbReference>
<feature type="domain" description="NusG-like N-terminal" evidence="13">
    <location>
        <begin position="178"/>
        <end position="268"/>
    </location>
</feature>
<feature type="region of interest" description="Disordered" evidence="12">
    <location>
        <begin position="691"/>
        <end position="756"/>
    </location>
</feature>
<dbReference type="InterPro" id="IPR041973">
    <property type="entry name" value="KOW_Spt5_1"/>
</dbReference>
<dbReference type="GO" id="GO:0006357">
    <property type="term" value="P:regulation of transcription by RNA polymerase II"/>
    <property type="evidence" value="ECO:0007669"/>
    <property type="project" value="InterPro"/>
</dbReference>
<dbReference type="PIRSF" id="PIRSF036945">
    <property type="entry name" value="Spt5"/>
    <property type="match status" value="1"/>
</dbReference>
<dbReference type="InterPro" id="IPR057934">
    <property type="entry name" value="KOW_Spt5_7"/>
</dbReference>
<feature type="compositionally biased region" description="Acidic residues" evidence="12">
    <location>
        <begin position="81"/>
        <end position="103"/>
    </location>
</feature>
<feature type="compositionally biased region" description="Acidic residues" evidence="12">
    <location>
        <begin position="1"/>
        <end position="36"/>
    </location>
</feature>
<keyword evidence="8" id="KW-0010">Activator</keyword>
<evidence type="ECO:0000259" key="14">
    <source>
        <dbReference type="SMART" id="SM00739"/>
    </source>
</evidence>
<dbReference type="InterPro" id="IPR005100">
    <property type="entry name" value="NGN-domain"/>
</dbReference>
<evidence type="ECO:0000256" key="9">
    <source>
        <dbReference type="ARBA" id="ARBA00023163"/>
    </source>
</evidence>
<evidence type="ECO:0000313" key="16">
    <source>
        <dbReference type="Proteomes" id="UP000232323"/>
    </source>
</evidence>
<dbReference type="CDD" id="cd09888">
    <property type="entry name" value="NGN_Euk"/>
    <property type="match status" value="1"/>
</dbReference>
<keyword evidence="6" id="KW-0677">Repeat</keyword>
<keyword evidence="10 11" id="KW-0539">Nucleus</keyword>
<dbReference type="SUPFAM" id="SSF50104">
    <property type="entry name" value="Translation proteins SH3-like domain"/>
    <property type="match status" value="1"/>
</dbReference>
<keyword evidence="5" id="KW-0597">Phosphoprotein</keyword>
<protein>
    <recommendedName>
        <fullName evidence="3 11">Transcription elongation factor SPT5</fullName>
    </recommendedName>
</protein>
<dbReference type="GO" id="GO:0032044">
    <property type="term" value="C:DSIF complex"/>
    <property type="evidence" value="ECO:0007669"/>
    <property type="project" value="TreeGrafter"/>
</dbReference>
<keyword evidence="16" id="KW-1185">Reference proteome</keyword>
<accession>A0A250XPP0</accession>
<dbReference type="InterPro" id="IPR041978">
    <property type="entry name" value="KOW_Spt5_5"/>
</dbReference>
<name>A0A250XPP0_9CHLO</name>
<dbReference type="Proteomes" id="UP000232323">
    <property type="component" value="Unassembled WGS sequence"/>
</dbReference>
<dbReference type="GO" id="GO:0006368">
    <property type="term" value="P:transcription elongation by RNA polymerase II"/>
    <property type="evidence" value="ECO:0007669"/>
    <property type="project" value="TreeGrafter"/>
</dbReference>
<dbReference type="InterPro" id="IPR041976">
    <property type="entry name" value="KOW_Spt5_3"/>
</dbReference>
<evidence type="ECO:0000256" key="5">
    <source>
        <dbReference type="ARBA" id="ARBA00022553"/>
    </source>
</evidence>
<feature type="domain" description="KOW" evidence="14">
    <location>
        <begin position="756"/>
        <end position="783"/>
    </location>
</feature>
<feature type="domain" description="KOW" evidence="14">
    <location>
        <begin position="494"/>
        <end position="521"/>
    </location>
</feature>
<dbReference type="CDD" id="cd06081">
    <property type="entry name" value="KOW_Spt5_1"/>
    <property type="match status" value="1"/>
</dbReference>
<comment type="similarity">
    <text evidence="2 11">Belongs to the SPT5 family.</text>
</comment>
<evidence type="ECO:0000256" key="1">
    <source>
        <dbReference type="ARBA" id="ARBA00004123"/>
    </source>
</evidence>
<proteinExistence type="inferred from homology"/>
<dbReference type="FunFam" id="3.30.70.940:FF:000005">
    <property type="entry name" value="Transcription elongation factor SPT5"/>
    <property type="match status" value="1"/>
</dbReference>
<dbReference type="OrthoDB" id="28901at2759"/>
<dbReference type="Pfam" id="PF11942">
    <property type="entry name" value="Spt5_N"/>
    <property type="match status" value="1"/>
</dbReference>
<dbReference type="CDD" id="cd06083">
    <property type="entry name" value="KOW_Spt5_3"/>
    <property type="match status" value="1"/>
</dbReference>
<dbReference type="InterPro" id="IPR008991">
    <property type="entry name" value="Translation_prot_SH3-like_sf"/>
</dbReference>
<dbReference type="InterPro" id="IPR017071">
    <property type="entry name" value="TF_Spt5_eukaryote"/>
</dbReference>
<dbReference type="CDD" id="cd06084">
    <property type="entry name" value="KOW_Spt5_4"/>
    <property type="match status" value="1"/>
</dbReference>
<feature type="compositionally biased region" description="Basic residues" evidence="12">
    <location>
        <begin position="45"/>
        <end position="56"/>
    </location>
</feature>
<dbReference type="Pfam" id="PF23284">
    <property type="entry name" value="KOW2_Spt5"/>
    <property type="match status" value="1"/>
</dbReference>
<evidence type="ECO:0000259" key="13">
    <source>
        <dbReference type="SMART" id="SM00738"/>
    </source>
</evidence>
<dbReference type="InterPro" id="IPR057936">
    <property type="entry name" value="KOWx_Spt5"/>
</dbReference>
<dbReference type="STRING" id="1157962.A0A250XPP0"/>
<dbReference type="Gene3D" id="2.30.30.30">
    <property type="match status" value="4"/>
</dbReference>